<evidence type="ECO:0000256" key="4">
    <source>
        <dbReference type="ARBA" id="ARBA00022842"/>
    </source>
</evidence>
<accession>A0A6P1DUM8</accession>
<dbReference type="GO" id="GO:0006020">
    <property type="term" value="P:inositol metabolic process"/>
    <property type="evidence" value="ECO:0007669"/>
    <property type="project" value="TreeGrafter"/>
</dbReference>
<dbReference type="PRINTS" id="PR00377">
    <property type="entry name" value="IMPHPHTASES"/>
</dbReference>
<dbReference type="RefSeq" id="WP_164652654.1">
    <property type="nucleotide sequence ID" value="NZ_JAAIJR010000015.1"/>
</dbReference>
<feature type="binding site" evidence="5">
    <location>
        <position position="90"/>
    </location>
    <ligand>
        <name>Mg(2+)</name>
        <dbReference type="ChEBI" id="CHEBI:18420"/>
        <label>2</label>
    </ligand>
</feature>
<dbReference type="InterPro" id="IPR020550">
    <property type="entry name" value="Inositol_monophosphatase_CS"/>
</dbReference>
<dbReference type="GO" id="GO:0046872">
    <property type="term" value="F:metal ion binding"/>
    <property type="evidence" value="ECO:0007669"/>
    <property type="project" value="UniProtKB-KW"/>
</dbReference>
<comment type="similarity">
    <text evidence="1">Belongs to the inositol monophosphatase superfamily.</text>
</comment>
<feature type="binding site" evidence="5">
    <location>
        <position position="87"/>
    </location>
    <ligand>
        <name>Mg(2+)</name>
        <dbReference type="ChEBI" id="CHEBI:18420"/>
        <label>1</label>
        <note>catalytic</note>
    </ligand>
</feature>
<dbReference type="PROSITE" id="PS00630">
    <property type="entry name" value="IMP_2"/>
    <property type="match status" value="1"/>
</dbReference>
<organism evidence="6 7">
    <name type="scientific">Thiorhodococcus mannitoliphagus</name>
    <dbReference type="NCBI Taxonomy" id="329406"/>
    <lineage>
        <taxon>Bacteria</taxon>
        <taxon>Pseudomonadati</taxon>
        <taxon>Pseudomonadota</taxon>
        <taxon>Gammaproteobacteria</taxon>
        <taxon>Chromatiales</taxon>
        <taxon>Chromatiaceae</taxon>
        <taxon>Thiorhodococcus</taxon>
    </lineage>
</organism>
<comment type="caution">
    <text evidence="6">The sequence shown here is derived from an EMBL/GenBank/DDBJ whole genome shotgun (WGS) entry which is preliminary data.</text>
</comment>
<keyword evidence="2 5" id="KW-0479">Metal-binding</keyword>
<dbReference type="InterPro" id="IPR000760">
    <property type="entry name" value="Inositol_monophosphatase-like"/>
</dbReference>
<dbReference type="Gene3D" id="3.40.190.80">
    <property type="match status" value="1"/>
</dbReference>
<gene>
    <name evidence="6" type="ORF">G3480_05385</name>
</gene>
<dbReference type="AlphaFoldDB" id="A0A6P1DUM8"/>
<evidence type="ECO:0000256" key="1">
    <source>
        <dbReference type="ARBA" id="ARBA00009759"/>
    </source>
</evidence>
<keyword evidence="7" id="KW-1185">Reference proteome</keyword>
<reference evidence="6 7" key="2">
    <citation type="submission" date="2020-02" db="EMBL/GenBank/DDBJ databases">
        <title>Genome sequences of Thiorhodococcus mannitoliphagus and Thiorhodococcus minor, purple sulfur photosynthetic bacteria in the gammaproteobacterial family, Chromatiaceae.</title>
        <authorList>
            <person name="Aviles F.A."/>
            <person name="Meyer T.E."/>
            <person name="Kyndt J.A."/>
        </authorList>
    </citation>
    <scope>NUCLEOTIDE SEQUENCE [LARGE SCALE GENOMIC DNA]</scope>
    <source>
        <strain evidence="6 7">DSM 18266</strain>
    </source>
</reference>
<keyword evidence="3" id="KW-0378">Hydrolase</keyword>
<protein>
    <submittedName>
        <fullName evidence="6">Inositol monophosphatase family protein</fullName>
    </submittedName>
</protein>
<dbReference type="GO" id="GO:0007165">
    <property type="term" value="P:signal transduction"/>
    <property type="evidence" value="ECO:0007669"/>
    <property type="project" value="TreeGrafter"/>
</dbReference>
<dbReference type="PANTHER" id="PTHR20854:SF4">
    <property type="entry name" value="INOSITOL-1-MONOPHOSPHATASE-RELATED"/>
    <property type="match status" value="1"/>
</dbReference>
<evidence type="ECO:0000256" key="5">
    <source>
        <dbReference type="PIRSR" id="PIRSR600760-2"/>
    </source>
</evidence>
<feature type="binding site" evidence="5">
    <location>
        <position position="211"/>
    </location>
    <ligand>
        <name>Mg(2+)</name>
        <dbReference type="ChEBI" id="CHEBI:18420"/>
        <label>1</label>
        <note>catalytic</note>
    </ligand>
</feature>
<evidence type="ECO:0000313" key="6">
    <source>
        <dbReference type="EMBL" id="NEX19752.1"/>
    </source>
</evidence>
<evidence type="ECO:0000313" key="7">
    <source>
        <dbReference type="Proteomes" id="UP000471640"/>
    </source>
</evidence>
<dbReference type="SUPFAM" id="SSF56655">
    <property type="entry name" value="Carbohydrate phosphatase"/>
    <property type="match status" value="1"/>
</dbReference>
<feature type="binding site" evidence="5">
    <location>
        <position position="65"/>
    </location>
    <ligand>
        <name>Mg(2+)</name>
        <dbReference type="ChEBI" id="CHEBI:18420"/>
        <label>1</label>
        <note>catalytic</note>
    </ligand>
</feature>
<dbReference type="EMBL" id="JAAIJR010000015">
    <property type="protein sequence ID" value="NEX19752.1"/>
    <property type="molecule type" value="Genomic_DNA"/>
</dbReference>
<dbReference type="PANTHER" id="PTHR20854">
    <property type="entry name" value="INOSITOL MONOPHOSPHATASE"/>
    <property type="match status" value="1"/>
</dbReference>
<evidence type="ECO:0000256" key="2">
    <source>
        <dbReference type="ARBA" id="ARBA00022723"/>
    </source>
</evidence>
<sequence length="272" mass="29541">MSIELRHLAALLRETAAEEIIPRWHQVQARSKGDGSLVTETDIAAQRRIADALARDFPEIPLLGEEMSAQEQARVLEGSSPSFWALDPLDGTSNYASGFPFFAISLALIEHGEPVLGLVLDPARDECFCATKGQGTTLNERPIRIDAHPASLPECIAVMDLKRIPRERLAGLFRPGGFRSQRNIGSVALDWCWLASGRFQLYLHGGQKLWDYAAGRLIADEAGAATRLFAAKGTQAASSSSLEPHLAIGAAHEALLEDWVGFVDLPFTEAGD</sequence>
<feature type="binding site" evidence="5">
    <location>
        <position position="89"/>
    </location>
    <ligand>
        <name>Mg(2+)</name>
        <dbReference type="ChEBI" id="CHEBI:18420"/>
        <label>1</label>
        <note>catalytic</note>
    </ligand>
</feature>
<dbReference type="GO" id="GO:0046854">
    <property type="term" value="P:phosphatidylinositol phosphate biosynthetic process"/>
    <property type="evidence" value="ECO:0007669"/>
    <property type="project" value="InterPro"/>
</dbReference>
<name>A0A6P1DUM8_9GAMM</name>
<keyword evidence="4 5" id="KW-0460">Magnesium</keyword>
<proteinExistence type="inferred from homology"/>
<dbReference type="PROSITE" id="PS00629">
    <property type="entry name" value="IMP_1"/>
    <property type="match status" value="1"/>
</dbReference>
<dbReference type="InterPro" id="IPR020583">
    <property type="entry name" value="Inositol_monoP_metal-BS"/>
</dbReference>
<dbReference type="Gene3D" id="3.30.540.10">
    <property type="entry name" value="Fructose-1,6-Bisphosphatase, subunit A, domain 1"/>
    <property type="match status" value="1"/>
</dbReference>
<reference evidence="7" key="1">
    <citation type="journal article" date="2020" name="Microbiol. Resour. Announc.">
        <title>Draft Genome Sequences of Thiorhodococcus mannitoliphagus and Thiorhodococcus minor, Purple Sulfur Photosynthetic Bacteria in the Gammaproteobacterial Family Chromatiaceae.</title>
        <authorList>
            <person name="Aviles F.A."/>
            <person name="Meyer T.E."/>
            <person name="Kyndt J.A."/>
        </authorList>
    </citation>
    <scope>NUCLEOTIDE SEQUENCE [LARGE SCALE GENOMIC DNA]</scope>
    <source>
        <strain evidence="7">DSM 18266</strain>
    </source>
</reference>
<dbReference type="GO" id="GO:0008934">
    <property type="term" value="F:inositol monophosphate 1-phosphatase activity"/>
    <property type="evidence" value="ECO:0007669"/>
    <property type="project" value="TreeGrafter"/>
</dbReference>
<dbReference type="Pfam" id="PF00459">
    <property type="entry name" value="Inositol_P"/>
    <property type="match status" value="1"/>
</dbReference>
<dbReference type="Proteomes" id="UP000471640">
    <property type="component" value="Unassembled WGS sequence"/>
</dbReference>
<evidence type="ECO:0000256" key="3">
    <source>
        <dbReference type="ARBA" id="ARBA00022801"/>
    </source>
</evidence>
<comment type="cofactor">
    <cofactor evidence="5">
        <name>Mg(2+)</name>
        <dbReference type="ChEBI" id="CHEBI:18420"/>
    </cofactor>
</comment>
<dbReference type="CDD" id="cd01637">
    <property type="entry name" value="IMPase_like"/>
    <property type="match status" value="1"/>
</dbReference>